<name>A0A655I5Z5_MYCTX</name>
<dbReference type="Proteomes" id="UP000046680">
    <property type="component" value="Unassembled WGS sequence"/>
</dbReference>
<dbReference type="EMBL" id="CHKL01000010">
    <property type="protein sequence ID" value="COV57703.1"/>
    <property type="molecule type" value="Genomic_DNA"/>
</dbReference>
<dbReference type="Proteomes" id="UP000050164">
    <property type="component" value="Unassembled WGS sequence"/>
</dbReference>
<evidence type="ECO:0000313" key="4">
    <source>
        <dbReference type="EMBL" id="COV57703.1"/>
    </source>
</evidence>
<sequence length="202" mass="21361">MLDTHVVQQLSPLGTARGGEDLASGGPCDRDRRLPDTTGPRVNQHLVVRADASQIVQGVPSRRGGGRYRGGGGHRQLGRERHRQPGIASDECAPAAIGGHAADVITDPMLGDIRPDRGHHTGEVDAQLLSVALEGGIPPESDQNVGEVDTRCGHRDLDLARSRRDPVECDELQRLEVAGSADLQAHTVASVFDDGGSPFGRA</sequence>
<gene>
    <name evidence="2" type="ORF">ERS007657_02371</name>
    <name evidence="4" type="ORF">ERS007741_00210</name>
    <name evidence="3" type="ORF">ERS027659_00531</name>
</gene>
<feature type="compositionally biased region" description="Polar residues" evidence="1">
    <location>
        <begin position="1"/>
        <end position="12"/>
    </location>
</feature>
<evidence type="ECO:0000313" key="5">
    <source>
        <dbReference type="Proteomes" id="UP000046680"/>
    </source>
</evidence>
<feature type="region of interest" description="Disordered" evidence="1">
    <location>
        <begin position="59"/>
        <end position="80"/>
    </location>
</feature>
<evidence type="ECO:0000313" key="7">
    <source>
        <dbReference type="Proteomes" id="UP000050164"/>
    </source>
</evidence>
<feature type="region of interest" description="Disordered" evidence="1">
    <location>
        <begin position="1"/>
        <end position="43"/>
    </location>
</feature>
<dbReference type="Proteomes" id="UP000048600">
    <property type="component" value="Unassembled WGS sequence"/>
</dbReference>
<evidence type="ECO:0000313" key="3">
    <source>
        <dbReference type="EMBL" id="CKR00340.1"/>
    </source>
</evidence>
<evidence type="ECO:0000313" key="2">
    <source>
        <dbReference type="EMBL" id="CFR85316.1"/>
    </source>
</evidence>
<organism evidence="4 6">
    <name type="scientific">Mycobacterium tuberculosis</name>
    <dbReference type="NCBI Taxonomy" id="1773"/>
    <lineage>
        <taxon>Bacteria</taxon>
        <taxon>Bacillati</taxon>
        <taxon>Actinomycetota</taxon>
        <taxon>Actinomycetes</taxon>
        <taxon>Mycobacteriales</taxon>
        <taxon>Mycobacteriaceae</taxon>
        <taxon>Mycobacterium</taxon>
        <taxon>Mycobacterium tuberculosis complex</taxon>
    </lineage>
</organism>
<dbReference type="AlphaFoldDB" id="A0A655I5Z5"/>
<accession>A0A655I5Z5</accession>
<evidence type="ECO:0000256" key="1">
    <source>
        <dbReference type="SAM" id="MobiDB-lite"/>
    </source>
</evidence>
<proteinExistence type="predicted"/>
<reference evidence="5 6" key="1">
    <citation type="submission" date="2015-03" db="EMBL/GenBank/DDBJ databases">
        <authorList>
            <consortium name="Pathogen Informatics"/>
        </authorList>
    </citation>
    <scope>NUCLEOTIDE SEQUENCE [LARGE SCALE GENOMIC DNA]</scope>
    <source>
        <strain evidence="3 7">Bir 185</strain>
        <strain evidence="2 5">C09601061</strain>
        <strain evidence="4 6">P00601463</strain>
    </source>
</reference>
<dbReference type="EMBL" id="CGCX01000901">
    <property type="protein sequence ID" value="CFR85316.1"/>
    <property type="molecule type" value="Genomic_DNA"/>
</dbReference>
<dbReference type="EMBL" id="CNFT01000073">
    <property type="protein sequence ID" value="CKR00340.1"/>
    <property type="molecule type" value="Genomic_DNA"/>
</dbReference>
<evidence type="ECO:0000313" key="6">
    <source>
        <dbReference type="Proteomes" id="UP000048600"/>
    </source>
</evidence>
<protein>
    <submittedName>
        <fullName evidence="4">Uncharacterized protein</fullName>
    </submittedName>
</protein>